<evidence type="ECO:0000313" key="3">
    <source>
        <dbReference type="Proteomes" id="UP001056201"/>
    </source>
</evidence>
<evidence type="ECO:0000313" key="2">
    <source>
        <dbReference type="EMBL" id="URI09611.1"/>
    </source>
</evidence>
<reference evidence="2" key="1">
    <citation type="submission" date="2022-05" db="EMBL/GenBank/DDBJ databases">
        <title>An RpoN-dependent PEP-CTERM gene is involved in floc formation of an Aquincola tertiaricarbonis strain.</title>
        <authorList>
            <person name="Qiu D."/>
            <person name="Xia M."/>
        </authorList>
    </citation>
    <scope>NUCLEOTIDE SEQUENCE</scope>
    <source>
        <strain evidence="2">RN12</strain>
    </source>
</reference>
<proteinExistence type="predicted"/>
<dbReference type="Pfam" id="PF12697">
    <property type="entry name" value="Abhydrolase_6"/>
    <property type="match status" value="1"/>
</dbReference>
<dbReference type="GO" id="GO:0016787">
    <property type="term" value="F:hydrolase activity"/>
    <property type="evidence" value="ECO:0007669"/>
    <property type="project" value="UniProtKB-KW"/>
</dbReference>
<sequence>MSPDLQLPAADLADLDARFGVQRIAVGGGRVVAVRRMGQGLPVVCLHGIGSGSASWVEVAPLIAPQAELIAWDAPGYGDSTPLPMAEPRATDYAQRLAELLDALHIHRCVLVGHSLGALTAAAAAQPGGPLAGRIAQLLLISPARGYGAPDRAAQGAQVQAERLATLAELGIEGTARLRSGRLLSAHAPEAARLRVRWNMARLNEHGYRQAVALLCGDDLLAYLPPAVPVQVAVGELDVITPPAACAEVAAACGVPLQPIAQAGHASYVERPEAVSALLATCLDKAAR</sequence>
<evidence type="ECO:0000259" key="1">
    <source>
        <dbReference type="Pfam" id="PF12697"/>
    </source>
</evidence>
<dbReference type="Gene3D" id="3.40.50.1820">
    <property type="entry name" value="alpha/beta hydrolase"/>
    <property type="match status" value="1"/>
</dbReference>
<feature type="domain" description="AB hydrolase-1" evidence="1">
    <location>
        <begin position="43"/>
        <end position="277"/>
    </location>
</feature>
<dbReference type="PANTHER" id="PTHR43798">
    <property type="entry name" value="MONOACYLGLYCEROL LIPASE"/>
    <property type="match status" value="1"/>
</dbReference>
<accession>A0ABY4SC04</accession>
<dbReference type="InterPro" id="IPR050266">
    <property type="entry name" value="AB_hydrolase_sf"/>
</dbReference>
<keyword evidence="3" id="KW-1185">Reference proteome</keyword>
<dbReference type="SUPFAM" id="SSF53474">
    <property type="entry name" value="alpha/beta-Hydrolases"/>
    <property type="match status" value="1"/>
</dbReference>
<protein>
    <submittedName>
        <fullName evidence="2">Alpha/beta fold hydrolase</fullName>
    </submittedName>
</protein>
<gene>
    <name evidence="2" type="ORF">MW290_29100</name>
</gene>
<dbReference type="RefSeq" id="WP_250197835.1">
    <property type="nucleotide sequence ID" value="NZ_CP097636.1"/>
</dbReference>
<dbReference type="InterPro" id="IPR000073">
    <property type="entry name" value="AB_hydrolase_1"/>
</dbReference>
<organism evidence="2 3">
    <name type="scientific">Aquincola tertiaricarbonis</name>
    <dbReference type="NCBI Taxonomy" id="391953"/>
    <lineage>
        <taxon>Bacteria</taxon>
        <taxon>Pseudomonadati</taxon>
        <taxon>Pseudomonadota</taxon>
        <taxon>Betaproteobacteria</taxon>
        <taxon>Burkholderiales</taxon>
        <taxon>Sphaerotilaceae</taxon>
        <taxon>Aquincola</taxon>
    </lineage>
</organism>
<dbReference type="EMBL" id="CP097636">
    <property type="protein sequence ID" value="URI09611.1"/>
    <property type="molecule type" value="Genomic_DNA"/>
</dbReference>
<name>A0ABY4SC04_AQUTE</name>
<keyword evidence="2" id="KW-0378">Hydrolase</keyword>
<dbReference type="Proteomes" id="UP001056201">
    <property type="component" value="Chromosome 2"/>
</dbReference>
<dbReference type="InterPro" id="IPR029058">
    <property type="entry name" value="AB_hydrolase_fold"/>
</dbReference>